<name>A0A7Z7MU68_9PROT</name>
<dbReference type="PANTHER" id="PTHR43713">
    <property type="entry name" value="GLUTAMATE-1-SEMIALDEHYDE 2,1-AMINOMUTASE"/>
    <property type="match status" value="1"/>
</dbReference>
<dbReference type="PANTHER" id="PTHR43713:SF3">
    <property type="entry name" value="GLUTAMATE-1-SEMIALDEHYDE 2,1-AMINOMUTASE 1, CHLOROPLASTIC-RELATED"/>
    <property type="match status" value="1"/>
</dbReference>
<protein>
    <submittedName>
        <fullName evidence="4">Glutamate-1-semialdehyde 2,1-aminomutase</fullName>
    </submittedName>
</protein>
<proteinExistence type="inferred from homology"/>
<dbReference type="EMBL" id="LT837803">
    <property type="protein sequence ID" value="SMB21937.1"/>
    <property type="molecule type" value="Genomic_DNA"/>
</dbReference>
<evidence type="ECO:0000313" key="5">
    <source>
        <dbReference type="Proteomes" id="UP000242886"/>
    </source>
</evidence>
<comment type="cofactor">
    <cofactor evidence="1">
        <name>pyridoxal 5'-phosphate</name>
        <dbReference type="ChEBI" id="CHEBI:597326"/>
    </cofactor>
</comment>
<keyword evidence="5" id="KW-1185">Reference proteome</keyword>
<comment type="similarity">
    <text evidence="3">Belongs to the class-III pyridoxal-phosphate-dependent aminotransferase family.</text>
</comment>
<dbReference type="InterPro" id="IPR015424">
    <property type="entry name" value="PyrdxlP-dep_Trfase"/>
</dbReference>
<evidence type="ECO:0000256" key="1">
    <source>
        <dbReference type="ARBA" id="ARBA00001933"/>
    </source>
</evidence>
<dbReference type="Pfam" id="PF00202">
    <property type="entry name" value="Aminotran_3"/>
    <property type="match status" value="1"/>
</dbReference>
<dbReference type="Gene3D" id="3.40.640.10">
    <property type="entry name" value="Type I PLP-dependent aspartate aminotransferase-like (Major domain)"/>
    <property type="match status" value="1"/>
</dbReference>
<reference evidence="4" key="1">
    <citation type="submission" date="2017-03" db="EMBL/GenBank/DDBJ databases">
        <authorList>
            <consortium name="AG Boll"/>
        </authorList>
    </citation>
    <scope>NUCLEOTIDE SEQUENCE [LARGE SCALE GENOMIC DNA]</scope>
    <source>
        <strain evidence="4">Chol</strain>
    </source>
</reference>
<dbReference type="CDD" id="cd00610">
    <property type="entry name" value="OAT_like"/>
    <property type="match status" value="1"/>
</dbReference>
<evidence type="ECO:0000256" key="3">
    <source>
        <dbReference type="RuleBase" id="RU003560"/>
    </source>
</evidence>
<dbReference type="RefSeq" id="WP_172954972.1">
    <property type="nucleotide sequence ID" value="NZ_LT837803.1"/>
</dbReference>
<dbReference type="Gene3D" id="3.90.1150.10">
    <property type="entry name" value="Aspartate Aminotransferase, domain 1"/>
    <property type="match status" value="1"/>
</dbReference>
<dbReference type="InterPro" id="IPR015421">
    <property type="entry name" value="PyrdxlP-dep_Trfase_major"/>
</dbReference>
<organism evidence="4 5">
    <name type="scientific">Sterolibacterium denitrificans</name>
    <dbReference type="NCBI Taxonomy" id="157592"/>
    <lineage>
        <taxon>Bacteria</taxon>
        <taxon>Pseudomonadati</taxon>
        <taxon>Pseudomonadota</taxon>
        <taxon>Betaproteobacteria</taxon>
        <taxon>Nitrosomonadales</taxon>
        <taxon>Sterolibacteriaceae</taxon>
        <taxon>Sterolibacterium</taxon>
    </lineage>
</organism>
<dbReference type="AlphaFoldDB" id="A0A7Z7MU68"/>
<keyword evidence="2 3" id="KW-0663">Pyridoxal phosphate</keyword>
<dbReference type="GO" id="GO:0008483">
    <property type="term" value="F:transaminase activity"/>
    <property type="evidence" value="ECO:0007669"/>
    <property type="project" value="InterPro"/>
</dbReference>
<evidence type="ECO:0000313" key="4">
    <source>
        <dbReference type="EMBL" id="SMB21937.1"/>
    </source>
</evidence>
<evidence type="ECO:0000256" key="2">
    <source>
        <dbReference type="ARBA" id="ARBA00022898"/>
    </source>
</evidence>
<dbReference type="GO" id="GO:0030170">
    <property type="term" value="F:pyridoxal phosphate binding"/>
    <property type="evidence" value="ECO:0007669"/>
    <property type="project" value="InterPro"/>
</dbReference>
<accession>A0A7Z7MU68</accession>
<dbReference type="Proteomes" id="UP000242886">
    <property type="component" value="Chromosome SDENCHOL"/>
</dbReference>
<gene>
    <name evidence="4" type="ORF">SDENCHOL_10443</name>
</gene>
<sequence>MTLLRNEKERGLIADAERLLPTGTRCLTFEDELNFVVGRAQGSRIWDVSGNEYIDYLLGSGPHILGHAHPAITGALAHIAEKGTSYLIICEEAIEVAKKIVEHVPCAERVTFHSSGSEATFFALRLARAYRRRDKILKFEGGYHGMHDYALMSNQWTGGQPPYPTAIPNSHGIPAALRDEVLIAPFNDLEATIALIEQHHDALGGIIVEPLQRSFVPRPGFLEGLREITRHYDIPLIFDEVVTGFRLGLGGAQARYGVTPDLCALGKCISGGLPLGVLCGREDIMSLADPRRRIQMLPFVMLTGTFSSNPVVMSVARAIIGVLEQPETYARIERNGKRLMQGLQQAMSDAGVPARVSGEPSTFQIWFTDAEPVNHRSMHGADAWLNFRLGDLLLRDGVLKAAEKFFVSAAHDDADIERTLAAFRRAAQRIAEERR</sequence>
<dbReference type="InterPro" id="IPR005814">
    <property type="entry name" value="Aminotrans_3"/>
</dbReference>
<dbReference type="InterPro" id="IPR015422">
    <property type="entry name" value="PyrdxlP-dep_Trfase_small"/>
</dbReference>
<dbReference type="SUPFAM" id="SSF53383">
    <property type="entry name" value="PLP-dependent transferases"/>
    <property type="match status" value="1"/>
</dbReference>